<reference evidence="1 3" key="3">
    <citation type="journal article" date="2008" name="Appl. Environ. Microbiol.">
        <title>Complete genome sequence of Nitrosospira multiformis, an ammonia-oxidizing bacterium from the soil environment.</title>
        <authorList>
            <person name="Norton J.M."/>
            <person name="Klotz M.G."/>
            <person name="Stein L.Y."/>
            <person name="Arp D.J."/>
            <person name="Bottomley P.J."/>
            <person name="Chain P.S."/>
            <person name="Hauser L.J."/>
            <person name="Land M.L."/>
            <person name="Larimer F.W."/>
            <person name="Shin M.W."/>
            <person name="Starkenburg S.R."/>
        </authorList>
    </citation>
    <scope>NUCLEOTIDE SEQUENCE [LARGE SCALE GENOMIC DNA]</scope>
    <source>
        <strain evidence="1">ATCC 25196</strain>
        <strain evidence="3">ATCC 25196 / NCIMB 11849 / C 71</strain>
    </source>
</reference>
<accession>Q2Y672</accession>
<gene>
    <name evidence="1" type="ordered locus">Nmul_A2460</name>
    <name evidence="2" type="ORF">SAMN05216403_105154</name>
</gene>
<evidence type="ECO:0000313" key="4">
    <source>
        <dbReference type="Proteomes" id="UP000236751"/>
    </source>
</evidence>
<reference evidence="1" key="1">
    <citation type="submission" date="2005-08" db="EMBL/GenBank/DDBJ databases">
        <title>Complete sequence of Chromosome 1 of Nitrosospira multiformis ATCC 25196.</title>
        <authorList>
            <consortium name="US DOE Joint Genome Institute"/>
            <person name="Copeland A."/>
            <person name="Lucas S."/>
            <person name="Lapidus A."/>
            <person name="Barry K."/>
            <person name="Detter J.C."/>
            <person name="Glavina T."/>
            <person name="Hammon N."/>
            <person name="Israni S."/>
            <person name="Pitluck S."/>
            <person name="Chain P."/>
            <person name="Malfatti S."/>
            <person name="Shin M."/>
            <person name="Vergez L."/>
            <person name="Schmutz J."/>
            <person name="Larimer F."/>
            <person name="Land M."/>
            <person name="Hauser L."/>
            <person name="Kyrpides N."/>
            <person name="Lykidis A."/>
            <person name="Richardson P."/>
        </authorList>
    </citation>
    <scope>NUCLEOTIDE SEQUENCE</scope>
    <source>
        <strain evidence="1">ATCC 25196</strain>
    </source>
</reference>
<dbReference type="Pfam" id="PF10042">
    <property type="entry name" value="DUF2278"/>
    <property type="match status" value="1"/>
</dbReference>
<name>Q2Y672_NITMU</name>
<evidence type="ECO:0000313" key="2">
    <source>
        <dbReference type="EMBL" id="SEF67503.1"/>
    </source>
</evidence>
<dbReference type="RefSeq" id="WP_011381748.1">
    <property type="nucleotide sequence ID" value="NC_007614.1"/>
</dbReference>
<proteinExistence type="predicted"/>
<organism evidence="1 3">
    <name type="scientific">Nitrosospira multiformis (strain ATCC 25196 / NCIMB 11849 / C 71)</name>
    <dbReference type="NCBI Taxonomy" id="323848"/>
    <lineage>
        <taxon>Bacteria</taxon>
        <taxon>Pseudomonadati</taxon>
        <taxon>Pseudomonadota</taxon>
        <taxon>Betaproteobacteria</taxon>
        <taxon>Nitrosomonadales</taxon>
        <taxon>Nitrosomonadaceae</taxon>
        <taxon>Nitrosospira</taxon>
    </lineage>
</organism>
<dbReference type="EMBL" id="CP000103">
    <property type="protein sequence ID" value="ABB75749.1"/>
    <property type="molecule type" value="Genomic_DNA"/>
</dbReference>
<dbReference type="STRING" id="323848.Nmul_A2460"/>
<reference evidence="3" key="2">
    <citation type="submission" date="2005-08" db="EMBL/GenBank/DDBJ databases">
        <title>Complete sequence of chromosome 1 of Nitrosospira multiformis ATCC 25196.</title>
        <authorList>
            <person name="Copeland A."/>
            <person name="Lucas S."/>
            <person name="Lapidus A."/>
            <person name="Barry K."/>
            <person name="Detter J.C."/>
            <person name="Glavina T."/>
            <person name="Hammon N."/>
            <person name="Israni S."/>
            <person name="Pitluck S."/>
            <person name="Chain P."/>
            <person name="Malfatti S."/>
            <person name="Shin M."/>
            <person name="Vergez L."/>
            <person name="Schmutz J."/>
            <person name="Larimer F."/>
            <person name="Land M."/>
            <person name="Hauser L."/>
            <person name="Kyrpides N."/>
            <person name="Lykidis A."/>
            <person name="Richardson P."/>
        </authorList>
    </citation>
    <scope>NUCLEOTIDE SEQUENCE [LARGE SCALE GENOMIC DNA]</scope>
    <source>
        <strain evidence="3">ATCC 25196 / NCIMB 11849 / C 71</strain>
    </source>
</reference>
<reference evidence="2 4" key="4">
    <citation type="submission" date="2016-10" db="EMBL/GenBank/DDBJ databases">
        <authorList>
            <person name="de Groot N.N."/>
        </authorList>
    </citation>
    <scope>NUCLEOTIDE SEQUENCE [LARGE SCALE GENOMIC DNA]</scope>
    <source>
        <strain evidence="2 4">Nl13</strain>
    </source>
</reference>
<protein>
    <submittedName>
        <fullName evidence="2">Uncharacterized conserved protein</fullName>
    </submittedName>
</protein>
<dbReference type="Proteomes" id="UP000002718">
    <property type="component" value="Chromosome"/>
</dbReference>
<evidence type="ECO:0000313" key="1">
    <source>
        <dbReference type="EMBL" id="ABB75749.1"/>
    </source>
</evidence>
<dbReference type="HOGENOM" id="CLU_195266_0_0_4"/>
<sequence>MPLNNYGVLKGRAIGRRLGSGSSPHYQIHIVEEAGTHYRIAINVRSQLAPSELMYYIKPYFVHPLTSTVEALPSGFRFRTY</sequence>
<keyword evidence="3" id="KW-1185">Reference proteome</keyword>
<evidence type="ECO:0000313" key="3">
    <source>
        <dbReference type="Proteomes" id="UP000002718"/>
    </source>
</evidence>
<dbReference type="KEGG" id="nmu:Nmul_A2460"/>
<dbReference type="OrthoDB" id="291334at2"/>
<dbReference type="Proteomes" id="UP000236751">
    <property type="component" value="Unassembled WGS sequence"/>
</dbReference>
<dbReference type="EMBL" id="FNVK01000005">
    <property type="protein sequence ID" value="SEF67503.1"/>
    <property type="molecule type" value="Genomic_DNA"/>
</dbReference>
<dbReference type="AlphaFoldDB" id="Q2Y672"/>
<dbReference type="InterPro" id="IPR019268">
    <property type="entry name" value="DUF2278"/>
</dbReference>
<dbReference type="eggNOG" id="COG5634">
    <property type="taxonomic scope" value="Bacteria"/>
</dbReference>